<keyword evidence="2" id="KW-0479">Metal-binding</keyword>
<feature type="compositionally biased region" description="Basic and acidic residues" evidence="6">
    <location>
        <begin position="856"/>
        <end position="876"/>
    </location>
</feature>
<evidence type="ECO:0000313" key="9">
    <source>
        <dbReference type="Proteomes" id="UP000469558"/>
    </source>
</evidence>
<dbReference type="PROSITE" id="PS50048">
    <property type="entry name" value="ZN2_CY6_FUNGAL_2"/>
    <property type="match status" value="1"/>
</dbReference>
<proteinExistence type="predicted"/>
<feature type="region of interest" description="Disordered" evidence="6">
    <location>
        <begin position="853"/>
        <end position="984"/>
    </location>
</feature>
<dbReference type="Pfam" id="PF04082">
    <property type="entry name" value="Fungal_trans"/>
    <property type="match status" value="1"/>
</dbReference>
<dbReference type="GO" id="GO:0006351">
    <property type="term" value="P:DNA-templated transcription"/>
    <property type="evidence" value="ECO:0007669"/>
    <property type="project" value="InterPro"/>
</dbReference>
<dbReference type="InterPro" id="IPR050815">
    <property type="entry name" value="TF_fung"/>
</dbReference>
<dbReference type="SMART" id="SM00066">
    <property type="entry name" value="GAL4"/>
    <property type="match status" value="1"/>
</dbReference>
<dbReference type="CDD" id="cd12148">
    <property type="entry name" value="fungal_TF_MHR"/>
    <property type="match status" value="1"/>
</dbReference>
<evidence type="ECO:0000259" key="7">
    <source>
        <dbReference type="PROSITE" id="PS50048"/>
    </source>
</evidence>
<feature type="region of interest" description="Disordered" evidence="6">
    <location>
        <begin position="107"/>
        <end position="242"/>
    </location>
</feature>
<feature type="compositionally biased region" description="Polar residues" evidence="6">
    <location>
        <begin position="897"/>
        <end position="906"/>
    </location>
</feature>
<dbReference type="GO" id="GO:0000981">
    <property type="term" value="F:DNA-binding transcription factor activity, RNA polymerase II-specific"/>
    <property type="evidence" value="ECO:0007669"/>
    <property type="project" value="InterPro"/>
</dbReference>
<evidence type="ECO:0000256" key="5">
    <source>
        <dbReference type="ARBA" id="ARBA00023242"/>
    </source>
</evidence>
<dbReference type="InterPro" id="IPR001138">
    <property type="entry name" value="Zn2Cys6_DnaBD"/>
</dbReference>
<feature type="compositionally biased region" description="Polar residues" evidence="6">
    <location>
        <begin position="877"/>
        <end position="890"/>
    </location>
</feature>
<dbReference type="Proteomes" id="UP000469558">
    <property type="component" value="Unassembled WGS sequence"/>
</dbReference>
<evidence type="ECO:0000256" key="6">
    <source>
        <dbReference type="SAM" id="MobiDB-lite"/>
    </source>
</evidence>
<dbReference type="OrthoDB" id="5370478at2759"/>
<name>A0A8T9BX90_9HELO</name>
<evidence type="ECO:0000256" key="2">
    <source>
        <dbReference type="ARBA" id="ARBA00022723"/>
    </source>
</evidence>
<evidence type="ECO:0000256" key="3">
    <source>
        <dbReference type="ARBA" id="ARBA00023015"/>
    </source>
</evidence>
<evidence type="ECO:0000313" key="8">
    <source>
        <dbReference type="EMBL" id="TVY62752.1"/>
    </source>
</evidence>
<dbReference type="SMART" id="SM00906">
    <property type="entry name" value="Fungal_trans"/>
    <property type="match status" value="1"/>
</dbReference>
<evidence type="ECO:0000256" key="4">
    <source>
        <dbReference type="ARBA" id="ARBA00023163"/>
    </source>
</evidence>
<dbReference type="AlphaFoldDB" id="A0A8T9BX90"/>
<dbReference type="Gene3D" id="4.10.240.10">
    <property type="entry name" value="Zn(2)-C6 fungal-type DNA-binding domain"/>
    <property type="match status" value="1"/>
</dbReference>
<feature type="compositionally biased region" description="Polar residues" evidence="6">
    <location>
        <begin position="954"/>
        <end position="976"/>
    </location>
</feature>
<dbReference type="GO" id="GO:0003677">
    <property type="term" value="F:DNA binding"/>
    <property type="evidence" value="ECO:0007669"/>
    <property type="project" value="InterPro"/>
</dbReference>
<comment type="subcellular location">
    <subcellularLocation>
        <location evidence="1">Nucleus</location>
    </subcellularLocation>
</comment>
<organism evidence="8 9">
    <name type="scientific">Lachnellula suecica</name>
    <dbReference type="NCBI Taxonomy" id="602035"/>
    <lineage>
        <taxon>Eukaryota</taxon>
        <taxon>Fungi</taxon>
        <taxon>Dikarya</taxon>
        <taxon>Ascomycota</taxon>
        <taxon>Pezizomycotina</taxon>
        <taxon>Leotiomycetes</taxon>
        <taxon>Helotiales</taxon>
        <taxon>Lachnaceae</taxon>
        <taxon>Lachnellula</taxon>
    </lineage>
</organism>
<dbReference type="PROSITE" id="PS00463">
    <property type="entry name" value="ZN2_CY6_FUNGAL_1"/>
    <property type="match status" value="1"/>
</dbReference>
<dbReference type="PANTHER" id="PTHR47338:SF5">
    <property type="entry name" value="ZN(II)2CYS6 TRANSCRIPTION FACTOR (EUROFUNG)"/>
    <property type="match status" value="1"/>
</dbReference>
<keyword evidence="3" id="KW-0805">Transcription regulation</keyword>
<reference evidence="8 9" key="1">
    <citation type="submission" date="2018-05" db="EMBL/GenBank/DDBJ databases">
        <title>Genome sequencing and assembly of the regulated plant pathogen Lachnellula willkommii and related sister species for the development of diagnostic species identification markers.</title>
        <authorList>
            <person name="Giroux E."/>
            <person name="Bilodeau G."/>
        </authorList>
    </citation>
    <scope>NUCLEOTIDE SEQUENCE [LARGE SCALE GENOMIC DNA]</scope>
    <source>
        <strain evidence="8 9">CBS 268.59</strain>
    </source>
</reference>
<dbReference type="SUPFAM" id="SSF57701">
    <property type="entry name" value="Zn2/Cys6 DNA-binding domain"/>
    <property type="match status" value="1"/>
</dbReference>
<feature type="compositionally biased region" description="Polar residues" evidence="6">
    <location>
        <begin position="916"/>
        <end position="925"/>
    </location>
</feature>
<protein>
    <submittedName>
        <fullName evidence="8">Putative transcriptional regulatory protein PB1A11.04c</fullName>
    </submittedName>
</protein>
<dbReference type="EMBL" id="QGMK01001936">
    <property type="protein sequence ID" value="TVY62752.1"/>
    <property type="molecule type" value="Genomic_DNA"/>
</dbReference>
<accession>A0A8T9BX90</accession>
<dbReference type="GO" id="GO:0005634">
    <property type="term" value="C:nucleus"/>
    <property type="evidence" value="ECO:0007669"/>
    <property type="project" value="UniProtKB-SubCell"/>
</dbReference>
<feature type="domain" description="Zn(2)-C6 fungal-type" evidence="7">
    <location>
        <begin position="245"/>
        <end position="277"/>
    </location>
</feature>
<dbReference type="GO" id="GO:0008270">
    <property type="term" value="F:zinc ion binding"/>
    <property type="evidence" value="ECO:0007669"/>
    <property type="project" value="InterPro"/>
</dbReference>
<dbReference type="PANTHER" id="PTHR47338">
    <property type="entry name" value="ZN(II)2CYS6 TRANSCRIPTION FACTOR (EUROFUNG)-RELATED"/>
    <property type="match status" value="1"/>
</dbReference>
<keyword evidence="4" id="KW-0804">Transcription</keyword>
<gene>
    <name evidence="8" type="ORF">LSUE1_G009768</name>
</gene>
<sequence length="1087" mass="121300">MVELFGKWTKRRIELEHQEYRRLFVCICIGENKNEYKYMTCIKEYVPARTPTDPYGMAEPEPAMGYIYTYTYPFPVDLCDTPGNESAKLPPLLQISPICSRPFPDISWERASPAPPEQQSLRRPRQHNYTSTSPPVPGLKRARTATIPSPPRSHSLAAILSPSAPPEDSAVASSRSSTPKRTYTEAFAPDPPYLHPASPTHNRASIATAGEPSPSTRGADDGSVGGMREGQEEKKPPKMVRSSIACSKCRRSKVKCINTGVGSTCKACATSNRDCEYPVAGATLAATPKRSDAHGGFKQEEGESKKRIRKVEDTGRRYSAKSGEDVLEDRVLTKKVWDDVYEIFKLHFSTEMPFLHPTTFRNRMRLAWQPKDPSVATTDNSDSNVLLLGVLTLTARFQPDLVERHSSSGDPTAASEYYATALASAFGPTIRGLTHPTLERIQALLMLGLYEWGQTRGLSAWVYVGIATRLAQSMGLPHVDDPSIRVLKGPLSNDSLRGSIVKKLPEPRELLTEKEVQRRTWWSCFIMDRMLSAGKCRPTMTEVEKLRVQLPCSDGQFLFQNTVHTGFLDTKWLEEAEQAERKAERDEIASDDNVLKWYIRLVEIFGRFSEWSYAGGRRTEKTPPWDEGTEFFQLRHELEHFKQALPSNLTFTDSNLSAHIEGRNATAYASMHTLYMLCLIMLHREYIPFIPLRTKTPAGPLDEPSFPPDKFDIPDKFWEESAETMFRAARDIIHIVKTCQENNALPESPQVGFAVWQAAFVCIYGNFFPDMDTGRHVQGPSYGADCTKLLSDLVPRLKMVKAYQTTARAMQTYFSRVLYEWKEHVLRKKPLRWRGGGLDKYLDHEKALKEFGTLSDTDRNNHSNHSEGSETTELPRSRASTNEIGSNGETMQGVEASRSTGQSWQPINGAGAHGASTATNAGSPSRDSDERSRYNYPYGAPHAGPTQPMAPYQHSPNQSTVPSLASPSNGDSSGLNSPYAIAQSHPHPTQMYNVAGHSPLAATYSAAQQQGMGPPSVQPEIPPEADPIVFLNYHNGIGGQPTGMDNFAQDSGFLVDKFGPENYYDDQSMDYMQVVHDYSSYPPPYSR</sequence>
<keyword evidence="9" id="KW-1185">Reference proteome</keyword>
<dbReference type="InterPro" id="IPR007219">
    <property type="entry name" value="XnlR_reg_dom"/>
</dbReference>
<evidence type="ECO:0000256" key="1">
    <source>
        <dbReference type="ARBA" id="ARBA00004123"/>
    </source>
</evidence>
<keyword evidence="5" id="KW-0539">Nucleus</keyword>
<dbReference type="InterPro" id="IPR036864">
    <property type="entry name" value="Zn2-C6_fun-type_DNA-bd_sf"/>
</dbReference>
<feature type="compositionally biased region" description="Polar residues" evidence="6">
    <location>
        <begin position="117"/>
        <end position="133"/>
    </location>
</feature>
<comment type="caution">
    <text evidence="8">The sequence shown here is derived from an EMBL/GenBank/DDBJ whole genome shotgun (WGS) entry which is preliminary data.</text>
</comment>
<dbReference type="CDD" id="cd00067">
    <property type="entry name" value="GAL4"/>
    <property type="match status" value="1"/>
</dbReference>
<feature type="compositionally biased region" description="Polar residues" evidence="6">
    <location>
        <begin position="171"/>
        <end position="181"/>
    </location>
</feature>